<dbReference type="RefSeq" id="WP_354641353.1">
    <property type="nucleotide sequence ID" value="NZ_CP159872.1"/>
</dbReference>
<keyword evidence="1" id="KW-1133">Transmembrane helix</keyword>
<keyword evidence="1" id="KW-0472">Membrane</keyword>
<feature type="transmembrane region" description="Helical" evidence="1">
    <location>
        <begin position="215"/>
        <end position="234"/>
    </location>
</feature>
<accession>A0AAU8JVP6</accession>
<name>A0AAU8JVP6_9ACTN</name>
<reference evidence="2" key="1">
    <citation type="submission" date="2024-06" db="EMBL/GenBank/DDBJ databases">
        <title>The genome sequences of Kitasatospora sp. strain HUAS MG31.</title>
        <authorList>
            <person name="Mo P."/>
        </authorList>
    </citation>
    <scope>NUCLEOTIDE SEQUENCE</scope>
    <source>
        <strain evidence="2">HUAS MG31</strain>
    </source>
</reference>
<feature type="transmembrane region" description="Helical" evidence="1">
    <location>
        <begin position="141"/>
        <end position="158"/>
    </location>
</feature>
<gene>
    <name evidence="2" type="ORF">ABWK59_16540</name>
</gene>
<keyword evidence="1" id="KW-0812">Transmembrane</keyword>
<dbReference type="InterPro" id="IPR025498">
    <property type="entry name" value="DUF4389"/>
</dbReference>
<organism evidence="2">
    <name type="scientific">Kitasatospora camelliae</name>
    <dbReference type="NCBI Taxonomy" id="3156397"/>
    <lineage>
        <taxon>Bacteria</taxon>
        <taxon>Bacillati</taxon>
        <taxon>Actinomycetota</taxon>
        <taxon>Actinomycetes</taxon>
        <taxon>Kitasatosporales</taxon>
        <taxon>Streptomycetaceae</taxon>
        <taxon>Kitasatospora</taxon>
    </lineage>
</organism>
<protein>
    <submittedName>
        <fullName evidence="2">DUF4389 domain-containing protein</fullName>
    </submittedName>
</protein>
<dbReference type="AlphaFoldDB" id="A0AAU8JVP6"/>
<dbReference type="Pfam" id="PF14333">
    <property type="entry name" value="DUF4389"/>
    <property type="match status" value="2"/>
</dbReference>
<sequence length="269" mass="29906">MWNAPPPTDTEWLPALDMPDAGPQNRLTVLVRLLLAIPQIIVVWVLSVIGFFVAVIGWVVALVTAELPEFAVRYLGGYVGYDTRVNAYLQLTLDAYPPFRFDAPDYPVRIELRPGPLNRLAVLFRLILAIPAAIVQSVLYSGWWTVALISWIVVLVLGRMPDPLFEATAAILRYRMRFQAYLLMLTSAYPKRLFGDELDKTVPRSSATRPLLLSSGGRVLLVVFIVIGAVSYLVSSFTTDATWDDDYDASVTRQLDLLDRPAPLGGAAR</sequence>
<feature type="transmembrane region" description="Helical" evidence="1">
    <location>
        <begin position="36"/>
        <end position="63"/>
    </location>
</feature>
<evidence type="ECO:0000256" key="1">
    <source>
        <dbReference type="SAM" id="Phobius"/>
    </source>
</evidence>
<proteinExistence type="predicted"/>
<dbReference type="KEGG" id="kcm:ABWK59_16540"/>
<evidence type="ECO:0000313" key="2">
    <source>
        <dbReference type="EMBL" id="XCM80415.1"/>
    </source>
</evidence>
<dbReference type="EMBL" id="CP159872">
    <property type="protein sequence ID" value="XCM80415.1"/>
    <property type="molecule type" value="Genomic_DNA"/>
</dbReference>